<dbReference type="Pfam" id="PF13385">
    <property type="entry name" value="Laminin_G_3"/>
    <property type="match status" value="1"/>
</dbReference>
<name>A0ABV7HAQ2_9GAMM</name>
<keyword evidence="6" id="KW-1185">Reference proteome</keyword>
<dbReference type="PROSITE" id="PS51257">
    <property type="entry name" value="PROKAR_LIPOPROTEIN"/>
    <property type="match status" value="1"/>
</dbReference>
<keyword evidence="2" id="KW-1015">Disulfide bond</keyword>
<dbReference type="RefSeq" id="WP_386718987.1">
    <property type="nucleotide sequence ID" value="NZ_JBHRSZ010000004.1"/>
</dbReference>
<dbReference type="InterPro" id="IPR006558">
    <property type="entry name" value="LamG-like"/>
</dbReference>
<evidence type="ECO:0000313" key="5">
    <source>
        <dbReference type="EMBL" id="MFC3151009.1"/>
    </source>
</evidence>
<protein>
    <submittedName>
        <fullName evidence="5">LamG domain-containing protein</fullName>
    </submittedName>
</protein>
<evidence type="ECO:0000256" key="3">
    <source>
        <dbReference type="SAM" id="SignalP"/>
    </source>
</evidence>
<proteinExistence type="predicted"/>
<dbReference type="Gene3D" id="2.60.120.200">
    <property type="match status" value="1"/>
</dbReference>
<evidence type="ECO:0000313" key="6">
    <source>
        <dbReference type="Proteomes" id="UP001595476"/>
    </source>
</evidence>
<feature type="signal peptide" evidence="3">
    <location>
        <begin position="1"/>
        <end position="19"/>
    </location>
</feature>
<dbReference type="EMBL" id="JBHRSZ010000004">
    <property type="protein sequence ID" value="MFC3151009.1"/>
    <property type="molecule type" value="Genomic_DNA"/>
</dbReference>
<reference evidence="6" key="1">
    <citation type="journal article" date="2019" name="Int. J. Syst. Evol. Microbiol.">
        <title>The Global Catalogue of Microorganisms (GCM) 10K type strain sequencing project: providing services to taxonomists for standard genome sequencing and annotation.</title>
        <authorList>
            <consortium name="The Broad Institute Genomics Platform"/>
            <consortium name="The Broad Institute Genome Sequencing Center for Infectious Disease"/>
            <person name="Wu L."/>
            <person name="Ma J."/>
        </authorList>
    </citation>
    <scope>NUCLEOTIDE SEQUENCE [LARGE SCALE GENOMIC DNA]</scope>
    <source>
        <strain evidence="6">KCTC 52438</strain>
    </source>
</reference>
<organism evidence="5 6">
    <name type="scientific">Litoribrevibacter euphylliae</name>
    <dbReference type="NCBI Taxonomy" id="1834034"/>
    <lineage>
        <taxon>Bacteria</taxon>
        <taxon>Pseudomonadati</taxon>
        <taxon>Pseudomonadota</taxon>
        <taxon>Gammaproteobacteria</taxon>
        <taxon>Oceanospirillales</taxon>
        <taxon>Oceanospirillaceae</taxon>
        <taxon>Litoribrevibacter</taxon>
    </lineage>
</organism>
<dbReference type="SUPFAM" id="SSF49899">
    <property type="entry name" value="Concanavalin A-like lectins/glucanases"/>
    <property type="match status" value="1"/>
</dbReference>
<evidence type="ECO:0000256" key="1">
    <source>
        <dbReference type="ARBA" id="ARBA00022729"/>
    </source>
</evidence>
<feature type="chain" id="PRO_5046555811" evidence="3">
    <location>
        <begin position="20"/>
        <end position="254"/>
    </location>
</feature>
<dbReference type="InterPro" id="IPR013320">
    <property type="entry name" value="ConA-like_dom_sf"/>
</dbReference>
<gene>
    <name evidence="5" type="ORF">ACFOEK_08215</name>
</gene>
<comment type="caution">
    <text evidence="5">The sequence shown here is derived from an EMBL/GenBank/DDBJ whole genome shotgun (WGS) entry which is preliminary data.</text>
</comment>
<evidence type="ECO:0000256" key="2">
    <source>
        <dbReference type="ARBA" id="ARBA00023157"/>
    </source>
</evidence>
<feature type="domain" description="LamG-like jellyroll fold" evidence="4">
    <location>
        <begin position="106"/>
        <end position="243"/>
    </location>
</feature>
<accession>A0ABV7HAQ2</accession>
<evidence type="ECO:0000259" key="4">
    <source>
        <dbReference type="SMART" id="SM00560"/>
    </source>
</evidence>
<sequence>MKYLVVCASIILTSMLTGCGGGSGGNSSDDSISDLGTEAIYKFEGNGTTAINSSFDKMHGTIVGAIRVEGKVGKALSFESNNPSYVELNILSDNINEELIIDFPDNQISIEGWYKLSDFNNADEYYVLGSRNNGLNPFDLVFYNGNFKLTLFKDGYSDNSVDVIESDYEFEKDVWYYVSITYDGDIARLYIDGIENTSNAIITPVSRAYNDLFLGGVPPNGNTDSFPGAIDEFKLLQGVRSQTEILEYLDSLIQ</sequence>
<dbReference type="Proteomes" id="UP001595476">
    <property type="component" value="Unassembled WGS sequence"/>
</dbReference>
<keyword evidence="1 3" id="KW-0732">Signal</keyword>
<dbReference type="SMART" id="SM00560">
    <property type="entry name" value="LamGL"/>
    <property type="match status" value="1"/>
</dbReference>